<evidence type="ECO:0000259" key="12">
    <source>
        <dbReference type="PROSITE" id="PS51819"/>
    </source>
</evidence>
<keyword evidence="5" id="KW-0677">Repeat</keyword>
<feature type="compositionally biased region" description="Basic and acidic residues" evidence="11">
    <location>
        <begin position="1"/>
        <end position="16"/>
    </location>
</feature>
<dbReference type="InterPro" id="IPR005956">
    <property type="entry name" value="4OHPhenylPyrv_dOase"/>
</dbReference>
<evidence type="ECO:0000256" key="9">
    <source>
        <dbReference type="PIRNR" id="PIRNR009283"/>
    </source>
</evidence>
<dbReference type="InterPro" id="IPR029068">
    <property type="entry name" value="Glyas_Bleomycin-R_OHBP_Dase"/>
</dbReference>
<evidence type="ECO:0000256" key="4">
    <source>
        <dbReference type="ARBA" id="ARBA00022723"/>
    </source>
</evidence>
<keyword evidence="6" id="KW-0828">Tyrosine catabolism</keyword>
<evidence type="ECO:0000256" key="8">
    <source>
        <dbReference type="ARBA" id="ARBA00023232"/>
    </source>
</evidence>
<feature type="region of interest" description="Disordered" evidence="11">
    <location>
        <begin position="1"/>
        <end position="20"/>
    </location>
</feature>
<dbReference type="PIRSF" id="PIRSF009283">
    <property type="entry name" value="HPP_dOase"/>
    <property type="match status" value="1"/>
</dbReference>
<evidence type="ECO:0000256" key="2">
    <source>
        <dbReference type="ARBA" id="ARBA00005877"/>
    </source>
</evidence>
<sequence length="433" mass="48086">MSESPKKRADSPKKADNGQTKKVKLVGFKNFVRHNPMSDKFEIKKFHHIEFYTHDATNTSRRFSWGLGMKNVAKSDHSTNNHQCASYVLRSGQVTMVITAPYGTETPKPVDAKCPIPGFDMKFAHEFNVKHGLAVRALGIEVGCAKQAYEVATKNGGVGVLPAKVMTDEASGKTMTISEVKMYGDCVLRFVSGNFDGPYFPGYEAVDGPEVSIGIERIDHCVGNVPKLIEAVEYVMNFTGFHEFAEFTTEDVGTVDSGLNSMVLASNNEMVLLPMNEPTFGTKRKSQIQTYLEQNVGAGLQHIALKTNNIFHTLAEMRKRSFIGGFEFMPSPNEIYYKRLPERIGEGLTPEQFKKIEELGILVDKDDQGILLQIFTKPLGDRPTVFIEIIERVGCMSEVAGKMEQAAGCGGFGKGNFSELFRSIEEYERTLNV</sequence>
<evidence type="ECO:0000313" key="13">
    <source>
        <dbReference type="EMBL" id="DAZ96141.1"/>
    </source>
</evidence>
<keyword evidence="7 10" id="KW-0408">Iron</keyword>
<accession>A0AAV2YRT2</accession>
<feature type="domain" description="VOC" evidence="12">
    <location>
        <begin position="217"/>
        <end position="377"/>
    </location>
</feature>
<comment type="caution">
    <text evidence="13">The sequence shown here is derived from an EMBL/GenBank/DDBJ whole genome shotgun (WGS) entry which is preliminary data.</text>
</comment>
<dbReference type="PROSITE" id="PS51819">
    <property type="entry name" value="VOC"/>
    <property type="match status" value="2"/>
</dbReference>
<comment type="similarity">
    <text evidence="2 9">Belongs to the 4HPPD family.</text>
</comment>
<dbReference type="GO" id="GO:0006559">
    <property type="term" value="P:L-phenylalanine catabolic process"/>
    <property type="evidence" value="ECO:0007669"/>
    <property type="project" value="UniProtKB-KW"/>
</dbReference>
<evidence type="ECO:0000256" key="6">
    <source>
        <dbReference type="ARBA" id="ARBA00022878"/>
    </source>
</evidence>
<gene>
    <name evidence="13" type="ORF">N0F65_008720</name>
</gene>
<dbReference type="CDD" id="cd08342">
    <property type="entry name" value="HPPD_N_like"/>
    <property type="match status" value="1"/>
</dbReference>
<dbReference type="InterPro" id="IPR041736">
    <property type="entry name" value="4OHPhenylPyrv_dOase_N"/>
</dbReference>
<protein>
    <recommendedName>
        <fullName evidence="3 9">4-hydroxyphenylpyruvate dioxygenase</fullName>
    </recommendedName>
</protein>
<keyword evidence="4 10" id="KW-0479">Metal-binding</keyword>
<evidence type="ECO:0000256" key="1">
    <source>
        <dbReference type="ARBA" id="ARBA00005162"/>
    </source>
</evidence>
<evidence type="ECO:0000313" key="14">
    <source>
        <dbReference type="Proteomes" id="UP001146120"/>
    </source>
</evidence>
<evidence type="ECO:0000256" key="7">
    <source>
        <dbReference type="ARBA" id="ARBA00023004"/>
    </source>
</evidence>
<feature type="binding site" evidence="10">
    <location>
        <position position="302"/>
    </location>
    <ligand>
        <name>Fe cation</name>
        <dbReference type="ChEBI" id="CHEBI:24875"/>
    </ligand>
</feature>
<dbReference type="NCBIfam" id="TIGR01263">
    <property type="entry name" value="4HPPD"/>
    <property type="match status" value="1"/>
</dbReference>
<evidence type="ECO:0000256" key="10">
    <source>
        <dbReference type="PIRSR" id="PIRSR009283-1"/>
    </source>
</evidence>
<dbReference type="FunFam" id="3.10.180.10:FF:000013">
    <property type="entry name" value="4-hydroxyphenylpyruvate dioxygenase"/>
    <property type="match status" value="1"/>
</dbReference>
<organism evidence="13 14">
    <name type="scientific">Lagenidium giganteum</name>
    <dbReference type="NCBI Taxonomy" id="4803"/>
    <lineage>
        <taxon>Eukaryota</taxon>
        <taxon>Sar</taxon>
        <taxon>Stramenopiles</taxon>
        <taxon>Oomycota</taxon>
        <taxon>Peronosporomycetes</taxon>
        <taxon>Pythiales</taxon>
        <taxon>Pythiaceae</taxon>
    </lineage>
</organism>
<dbReference type="AlphaFoldDB" id="A0AAV2YRT2"/>
<dbReference type="EMBL" id="DAKRPA010000177">
    <property type="protein sequence ID" value="DAZ96141.1"/>
    <property type="molecule type" value="Genomic_DNA"/>
</dbReference>
<feature type="binding site" evidence="10">
    <location>
        <position position="220"/>
    </location>
    <ligand>
        <name>Fe cation</name>
        <dbReference type="ChEBI" id="CHEBI:24875"/>
    </ligand>
</feature>
<feature type="domain" description="VOC" evidence="12">
    <location>
        <begin position="45"/>
        <end position="193"/>
    </location>
</feature>
<keyword evidence="14" id="KW-1185">Reference proteome</keyword>
<evidence type="ECO:0000256" key="11">
    <source>
        <dbReference type="SAM" id="MobiDB-lite"/>
    </source>
</evidence>
<evidence type="ECO:0000256" key="3">
    <source>
        <dbReference type="ARBA" id="ARBA00013222"/>
    </source>
</evidence>
<dbReference type="PANTHER" id="PTHR11959:SF1">
    <property type="entry name" value="4-HYDROXYPHENYLPYRUVATE DIOXYGENASE"/>
    <property type="match status" value="1"/>
</dbReference>
<dbReference type="GO" id="GO:0003868">
    <property type="term" value="F:4-hydroxyphenylpyruvate dioxygenase activity"/>
    <property type="evidence" value="ECO:0007669"/>
    <property type="project" value="InterPro"/>
</dbReference>
<dbReference type="InterPro" id="IPR037523">
    <property type="entry name" value="VOC_core"/>
</dbReference>
<feature type="binding site" evidence="10">
    <location>
        <position position="388"/>
    </location>
    <ligand>
        <name>Fe cation</name>
        <dbReference type="ChEBI" id="CHEBI:24875"/>
    </ligand>
</feature>
<comment type="cofactor">
    <cofactor evidence="10">
        <name>Fe cation</name>
        <dbReference type="ChEBI" id="CHEBI:24875"/>
    </cofactor>
    <text evidence="10">Binds 1 Fe cation per subunit.</text>
</comment>
<evidence type="ECO:0000256" key="5">
    <source>
        <dbReference type="ARBA" id="ARBA00022737"/>
    </source>
</evidence>
<keyword evidence="8" id="KW-0585">Phenylalanine catabolism</keyword>
<dbReference type="SUPFAM" id="SSF54593">
    <property type="entry name" value="Glyoxalase/Bleomycin resistance protein/Dihydroxybiphenyl dioxygenase"/>
    <property type="match status" value="1"/>
</dbReference>
<dbReference type="GO" id="GO:0046872">
    <property type="term" value="F:metal ion binding"/>
    <property type="evidence" value="ECO:0007669"/>
    <property type="project" value="UniProtKB-KW"/>
</dbReference>
<dbReference type="GO" id="GO:0006572">
    <property type="term" value="P:L-tyrosine catabolic process"/>
    <property type="evidence" value="ECO:0007669"/>
    <property type="project" value="UniProtKB-KW"/>
</dbReference>
<dbReference type="CDD" id="cd07250">
    <property type="entry name" value="HPPD_C_like"/>
    <property type="match status" value="1"/>
</dbReference>
<dbReference type="PANTHER" id="PTHR11959">
    <property type="entry name" value="4-HYDROXYPHENYLPYRUVATE DIOXYGENASE"/>
    <property type="match status" value="1"/>
</dbReference>
<proteinExistence type="inferred from homology"/>
<comment type="pathway">
    <text evidence="1">Amino-acid degradation; L-phenylalanine degradation; acetoacetate and fumarate from L-phenylalanine: step 3/6.</text>
</comment>
<reference evidence="13" key="2">
    <citation type="journal article" date="2023" name="Microbiol Resour">
        <title>Decontamination and Annotation of the Draft Genome Sequence of the Oomycete Lagenidium giganteum ARSEF 373.</title>
        <authorList>
            <person name="Morgan W.R."/>
            <person name="Tartar A."/>
        </authorList>
    </citation>
    <scope>NUCLEOTIDE SEQUENCE</scope>
    <source>
        <strain evidence="13">ARSEF 373</strain>
    </source>
</reference>
<reference evidence="13" key="1">
    <citation type="submission" date="2022-11" db="EMBL/GenBank/DDBJ databases">
        <authorList>
            <person name="Morgan W.R."/>
            <person name="Tartar A."/>
        </authorList>
    </citation>
    <scope>NUCLEOTIDE SEQUENCE</scope>
    <source>
        <strain evidence="13">ARSEF 373</strain>
    </source>
</reference>
<dbReference type="InterPro" id="IPR041735">
    <property type="entry name" value="4OHPhenylPyrv_dOase_C"/>
</dbReference>
<dbReference type="Gene3D" id="3.10.180.10">
    <property type="entry name" value="2,3-Dihydroxybiphenyl 1,2-Dioxygenase, domain 1"/>
    <property type="match status" value="2"/>
</dbReference>
<dbReference type="Proteomes" id="UP001146120">
    <property type="component" value="Unassembled WGS sequence"/>
</dbReference>
<name>A0AAV2YRT2_9STRA</name>